<evidence type="ECO:0000256" key="5">
    <source>
        <dbReference type="ARBA" id="ARBA00024993"/>
    </source>
</evidence>
<dbReference type="CDD" id="cd03379">
    <property type="entry name" value="beta_CA_cladeD"/>
    <property type="match status" value="1"/>
</dbReference>
<dbReference type="Gene3D" id="3.40.1050.10">
    <property type="entry name" value="Carbonic anhydrase"/>
    <property type="match status" value="1"/>
</dbReference>
<evidence type="ECO:0000256" key="3">
    <source>
        <dbReference type="ARBA" id="ARBA00022723"/>
    </source>
</evidence>
<sequence>MTAIDELLRRNDELGNVVPGDRSTPKPSLRVAILTCMDSRIRVFEIFGLKQGEAHVLRNAGGVVTDDMIRSLALSQRKLGTREVLLVHHTNCGLELVTEDGFKDELEQESGMRPTWAVEAFKEVKDSVRGSMNRLRHSAFLPYKEQVRGFVYDVRSGVLTEVV</sequence>
<feature type="binding site" evidence="7">
    <location>
        <position position="92"/>
    </location>
    <ligand>
        <name>Zn(2+)</name>
        <dbReference type="ChEBI" id="CHEBI:29105"/>
    </ligand>
</feature>
<feature type="binding site" evidence="7">
    <location>
        <position position="38"/>
    </location>
    <ligand>
        <name>Zn(2+)</name>
        <dbReference type="ChEBI" id="CHEBI:29105"/>
    </ligand>
</feature>
<evidence type="ECO:0000256" key="2">
    <source>
        <dbReference type="ARBA" id="ARBA00012925"/>
    </source>
</evidence>
<dbReference type="Proteomes" id="UP000239494">
    <property type="component" value="Unassembled WGS sequence"/>
</dbReference>
<evidence type="ECO:0000256" key="7">
    <source>
        <dbReference type="PIRSR" id="PIRSR601765-1"/>
    </source>
</evidence>
<reference evidence="8 9" key="1">
    <citation type="submission" date="2018-03" db="EMBL/GenBank/DDBJ databases">
        <title>Genomic Encyclopedia of Archaeal and Bacterial Type Strains, Phase II (KMG-II): from individual species to whole genera.</title>
        <authorList>
            <person name="Goeker M."/>
        </authorList>
    </citation>
    <scope>NUCLEOTIDE SEQUENCE [LARGE SCALE GENOMIC DNA]</scope>
    <source>
        <strain evidence="8 9">DSM 44720</strain>
    </source>
</reference>
<dbReference type="PANTHER" id="PTHR43175:SF3">
    <property type="entry name" value="CARBON DISULFIDE HYDROLASE"/>
    <property type="match status" value="1"/>
</dbReference>
<evidence type="ECO:0000256" key="4">
    <source>
        <dbReference type="ARBA" id="ARBA00022833"/>
    </source>
</evidence>
<evidence type="ECO:0000256" key="1">
    <source>
        <dbReference type="ARBA" id="ARBA00006217"/>
    </source>
</evidence>
<comment type="catalytic activity">
    <reaction evidence="6">
        <text>hydrogencarbonate + H(+) = CO2 + H2O</text>
        <dbReference type="Rhea" id="RHEA:10748"/>
        <dbReference type="ChEBI" id="CHEBI:15377"/>
        <dbReference type="ChEBI" id="CHEBI:15378"/>
        <dbReference type="ChEBI" id="CHEBI:16526"/>
        <dbReference type="ChEBI" id="CHEBI:17544"/>
        <dbReference type="EC" id="4.2.1.1"/>
    </reaction>
</comment>
<evidence type="ECO:0000256" key="6">
    <source>
        <dbReference type="ARBA" id="ARBA00048348"/>
    </source>
</evidence>
<dbReference type="AlphaFoldDB" id="A0A2T0TKV6"/>
<name>A0A2T0TKV6_9PSEU</name>
<feature type="binding site" evidence="7">
    <location>
        <position position="36"/>
    </location>
    <ligand>
        <name>Zn(2+)</name>
        <dbReference type="ChEBI" id="CHEBI:29105"/>
    </ligand>
</feature>
<comment type="cofactor">
    <cofactor evidence="7">
        <name>Zn(2+)</name>
        <dbReference type="ChEBI" id="CHEBI:29105"/>
    </cofactor>
    <text evidence="7">Binds 1 zinc ion per subunit.</text>
</comment>
<proteinExistence type="inferred from homology"/>
<keyword evidence="9" id="KW-1185">Reference proteome</keyword>
<dbReference type="PANTHER" id="PTHR43175">
    <property type="entry name" value="CARBONIC ANHYDRASE"/>
    <property type="match status" value="1"/>
</dbReference>
<protein>
    <recommendedName>
        <fullName evidence="2">carbonic anhydrase</fullName>
        <ecNumber evidence="2">4.2.1.1</ecNumber>
    </recommendedName>
</protein>
<evidence type="ECO:0000313" key="8">
    <source>
        <dbReference type="EMBL" id="PRY46279.1"/>
    </source>
</evidence>
<keyword evidence="3 7" id="KW-0479">Metal-binding</keyword>
<accession>A0A2T0TKV6</accession>
<dbReference type="InterPro" id="IPR001765">
    <property type="entry name" value="Carbonic_anhydrase"/>
</dbReference>
<dbReference type="SMART" id="SM00947">
    <property type="entry name" value="Pro_CA"/>
    <property type="match status" value="1"/>
</dbReference>
<dbReference type="EMBL" id="PVTF01000001">
    <property type="protein sequence ID" value="PRY46279.1"/>
    <property type="molecule type" value="Genomic_DNA"/>
</dbReference>
<keyword evidence="4 7" id="KW-0862">Zinc</keyword>
<dbReference type="EC" id="4.2.1.1" evidence="2"/>
<dbReference type="OrthoDB" id="8968066at2"/>
<dbReference type="GO" id="GO:0004089">
    <property type="term" value="F:carbonate dehydratase activity"/>
    <property type="evidence" value="ECO:0007669"/>
    <property type="project" value="UniProtKB-EC"/>
</dbReference>
<dbReference type="Pfam" id="PF00484">
    <property type="entry name" value="Pro_CA"/>
    <property type="match status" value="1"/>
</dbReference>
<comment type="function">
    <text evidence="5">Catalyzes the reversible hydration of carbon dioxide to form bicarbonate.</text>
</comment>
<organism evidence="8 9">
    <name type="scientific">Umezawaea tangerina</name>
    <dbReference type="NCBI Taxonomy" id="84725"/>
    <lineage>
        <taxon>Bacteria</taxon>
        <taxon>Bacillati</taxon>
        <taxon>Actinomycetota</taxon>
        <taxon>Actinomycetes</taxon>
        <taxon>Pseudonocardiales</taxon>
        <taxon>Pseudonocardiaceae</taxon>
        <taxon>Umezawaea</taxon>
    </lineage>
</organism>
<comment type="caution">
    <text evidence="8">The sequence shown here is derived from an EMBL/GenBank/DDBJ whole genome shotgun (WGS) entry which is preliminary data.</text>
</comment>
<gene>
    <name evidence="8" type="ORF">CLV43_101552</name>
</gene>
<dbReference type="InterPro" id="IPR036874">
    <property type="entry name" value="Carbonic_anhydrase_sf"/>
</dbReference>
<comment type="similarity">
    <text evidence="1">Belongs to the beta-class carbonic anhydrase family.</text>
</comment>
<dbReference type="RefSeq" id="WP_106185332.1">
    <property type="nucleotide sequence ID" value="NZ_PVTF01000001.1"/>
</dbReference>
<feature type="binding site" evidence="7">
    <location>
        <position position="89"/>
    </location>
    <ligand>
        <name>Zn(2+)</name>
        <dbReference type="ChEBI" id="CHEBI:29105"/>
    </ligand>
</feature>
<evidence type="ECO:0000313" key="9">
    <source>
        <dbReference type="Proteomes" id="UP000239494"/>
    </source>
</evidence>
<dbReference type="SUPFAM" id="SSF53056">
    <property type="entry name" value="beta-carbonic anhydrase, cab"/>
    <property type="match status" value="1"/>
</dbReference>
<dbReference type="GO" id="GO:0008270">
    <property type="term" value="F:zinc ion binding"/>
    <property type="evidence" value="ECO:0007669"/>
    <property type="project" value="InterPro"/>
</dbReference>